<dbReference type="EMBL" id="JACHGW010000005">
    <property type="protein sequence ID" value="MBB6053211.1"/>
    <property type="molecule type" value="Genomic_DNA"/>
</dbReference>
<keyword evidence="2" id="KW-1185">Reference proteome</keyword>
<dbReference type="SUPFAM" id="SSF50969">
    <property type="entry name" value="YVTN repeat-like/Quinoprotein amine dehydrogenase"/>
    <property type="match status" value="1"/>
</dbReference>
<dbReference type="Proteomes" id="UP000520814">
    <property type="component" value="Unassembled WGS sequence"/>
</dbReference>
<dbReference type="PROSITE" id="PS51318">
    <property type="entry name" value="TAT"/>
    <property type="match status" value="1"/>
</dbReference>
<organism evidence="1 2">
    <name type="scientific">Armatimonas rosea</name>
    <dbReference type="NCBI Taxonomy" id="685828"/>
    <lineage>
        <taxon>Bacteria</taxon>
        <taxon>Bacillati</taxon>
        <taxon>Armatimonadota</taxon>
        <taxon>Armatimonadia</taxon>
        <taxon>Armatimonadales</taxon>
        <taxon>Armatimonadaceae</taxon>
        <taxon>Armatimonas</taxon>
    </lineage>
</organism>
<dbReference type="RefSeq" id="WP_184203277.1">
    <property type="nucleotide sequence ID" value="NZ_JACHGW010000005.1"/>
</dbReference>
<dbReference type="InterPro" id="IPR006311">
    <property type="entry name" value="TAT_signal"/>
</dbReference>
<name>A0A7W9SV27_ARMRO</name>
<comment type="caution">
    <text evidence="1">The sequence shown here is derived from an EMBL/GenBank/DDBJ whole genome shotgun (WGS) entry which is preliminary data.</text>
</comment>
<sequence length="558" mass="59722">MNTRRQFLSLTALSLLSAGCGGGGSLVPEASTGRATIQILWPARGTTRLIPLLALSILVVIQRPDGSELERRVLDRPAVGDISTTTFTALPSGTLNVVATAFPEQGGLGIAQARGTAEAVIRTNTTTPLTLTMGTTITRLEVIPSQLIQNETVFLRVTPRDASGNVVLTPPDRLTFTFEEGGSTVQWDAATGLLTPQSVTTVRVRATEGESGVSASQTWSVLPLVEGLQTWQIPHLDLAYDPGRYLLWLSVAADGGSRPNSLVAVHPDTGQVVRSITLPFSPFLLSLSSDGETMQVGQRDRTRVWAVNLTTEIVSATALTPSQAHYNFTALPGSPSSLISLATTKALTVYDSGTARTAAGQGELSQPLATADGKAVFVGIGGELRRYAVAAGGLTQTHSITSSAVPNYFPYSTTPTLLFTNALELRSPSTLEVVRTLESPFSGAFTVYPAYILGHTVAPERDRNYILFWTEGDYLHLLRYETSTGNFLGGYRLPTPSVGGGFAYLSSPTYYLNYSSRFTLLRPGLFVFRGLDNRIYRVQMPPDSVQTSTNGQIIGGIK</sequence>
<evidence type="ECO:0000313" key="2">
    <source>
        <dbReference type="Proteomes" id="UP000520814"/>
    </source>
</evidence>
<dbReference type="InterPro" id="IPR011044">
    <property type="entry name" value="Quino_amine_DH_bsu"/>
</dbReference>
<dbReference type="AlphaFoldDB" id="A0A7W9SV27"/>
<gene>
    <name evidence="1" type="ORF">HNQ39_005043</name>
</gene>
<evidence type="ECO:0000313" key="1">
    <source>
        <dbReference type="EMBL" id="MBB6053211.1"/>
    </source>
</evidence>
<proteinExistence type="predicted"/>
<dbReference type="PROSITE" id="PS51257">
    <property type="entry name" value="PROKAR_LIPOPROTEIN"/>
    <property type="match status" value="1"/>
</dbReference>
<reference evidence="1 2" key="1">
    <citation type="submission" date="2020-08" db="EMBL/GenBank/DDBJ databases">
        <title>Genomic Encyclopedia of Type Strains, Phase IV (KMG-IV): sequencing the most valuable type-strain genomes for metagenomic binning, comparative biology and taxonomic classification.</title>
        <authorList>
            <person name="Goeker M."/>
        </authorList>
    </citation>
    <scope>NUCLEOTIDE SEQUENCE [LARGE SCALE GENOMIC DNA]</scope>
    <source>
        <strain evidence="1 2">DSM 23562</strain>
    </source>
</reference>
<protein>
    <submittedName>
        <fullName evidence="1">Uncharacterized protein</fullName>
    </submittedName>
</protein>
<accession>A0A7W9SV27</accession>